<proteinExistence type="predicted"/>
<keyword evidence="2" id="KW-0472">Membrane</keyword>
<evidence type="ECO:0000256" key="1">
    <source>
        <dbReference type="SAM" id="MobiDB-lite"/>
    </source>
</evidence>
<gene>
    <name evidence="3" type="ORF">GCM10022254_10270</name>
</gene>
<feature type="region of interest" description="Disordered" evidence="1">
    <location>
        <begin position="48"/>
        <end position="96"/>
    </location>
</feature>
<dbReference type="EMBL" id="BAABAS010000004">
    <property type="protein sequence ID" value="GAA4226159.1"/>
    <property type="molecule type" value="Genomic_DNA"/>
</dbReference>
<comment type="caution">
    <text evidence="3">The sequence shown here is derived from an EMBL/GenBank/DDBJ whole genome shotgun (WGS) entry which is preliminary data.</text>
</comment>
<dbReference type="RefSeq" id="WP_344890525.1">
    <property type="nucleotide sequence ID" value="NZ_BAABAS010000004.1"/>
</dbReference>
<name>A0ABP8BTY6_9ACTN</name>
<dbReference type="Proteomes" id="UP001501710">
    <property type="component" value="Unassembled WGS sequence"/>
</dbReference>
<feature type="transmembrane region" description="Helical" evidence="2">
    <location>
        <begin position="20"/>
        <end position="44"/>
    </location>
</feature>
<evidence type="ECO:0000256" key="2">
    <source>
        <dbReference type="SAM" id="Phobius"/>
    </source>
</evidence>
<keyword evidence="2" id="KW-0812">Transmembrane</keyword>
<sequence>MYPPPRPIPPRTRTGTPAPVVVLIASVCLFVGGAGGCAVGLAAATDPDNGGGLPVAETSRAATPTRKPSTPKATTKPAASTSFGDGTWRVPEDIKPGTYRTTTAEGCYWSRLRGFSGKLADVIANDFTQASTAVVTIKKSDAGFTAKKCGTWTRIGK</sequence>
<accession>A0ABP8BTY6</accession>
<feature type="compositionally biased region" description="Low complexity" evidence="1">
    <location>
        <begin position="60"/>
        <end position="82"/>
    </location>
</feature>
<evidence type="ECO:0000313" key="3">
    <source>
        <dbReference type="EMBL" id="GAA4226159.1"/>
    </source>
</evidence>
<organism evidence="3 4">
    <name type="scientific">Actinomadura meridiana</name>
    <dbReference type="NCBI Taxonomy" id="559626"/>
    <lineage>
        <taxon>Bacteria</taxon>
        <taxon>Bacillati</taxon>
        <taxon>Actinomycetota</taxon>
        <taxon>Actinomycetes</taxon>
        <taxon>Streptosporangiales</taxon>
        <taxon>Thermomonosporaceae</taxon>
        <taxon>Actinomadura</taxon>
    </lineage>
</organism>
<protein>
    <submittedName>
        <fullName evidence="3">Uncharacterized protein</fullName>
    </submittedName>
</protein>
<keyword evidence="2" id="KW-1133">Transmembrane helix</keyword>
<keyword evidence="4" id="KW-1185">Reference proteome</keyword>
<evidence type="ECO:0000313" key="4">
    <source>
        <dbReference type="Proteomes" id="UP001501710"/>
    </source>
</evidence>
<reference evidence="4" key="1">
    <citation type="journal article" date="2019" name="Int. J. Syst. Evol. Microbiol.">
        <title>The Global Catalogue of Microorganisms (GCM) 10K type strain sequencing project: providing services to taxonomists for standard genome sequencing and annotation.</title>
        <authorList>
            <consortium name="The Broad Institute Genomics Platform"/>
            <consortium name="The Broad Institute Genome Sequencing Center for Infectious Disease"/>
            <person name="Wu L."/>
            <person name="Ma J."/>
        </authorList>
    </citation>
    <scope>NUCLEOTIDE SEQUENCE [LARGE SCALE GENOMIC DNA]</scope>
    <source>
        <strain evidence="4">JCM 17440</strain>
    </source>
</reference>